<dbReference type="Gene3D" id="3.40.50.720">
    <property type="entry name" value="NAD(P)-binding Rossmann-like Domain"/>
    <property type="match status" value="2"/>
</dbReference>
<dbReference type="Pfam" id="PF00389">
    <property type="entry name" value="2-Hacid_dh"/>
    <property type="match status" value="1"/>
</dbReference>
<dbReference type="PANTHER" id="PTHR43761:SF1">
    <property type="entry name" value="D-ISOMER SPECIFIC 2-HYDROXYACID DEHYDROGENASE CATALYTIC DOMAIN-CONTAINING PROTEIN-RELATED"/>
    <property type="match status" value="1"/>
</dbReference>
<keyword evidence="3" id="KW-0520">NAD</keyword>
<keyword evidence="8" id="KW-1185">Reference proteome</keyword>
<dbReference type="GO" id="GO:0051287">
    <property type="term" value="F:NAD binding"/>
    <property type="evidence" value="ECO:0007669"/>
    <property type="project" value="InterPro"/>
</dbReference>
<gene>
    <name evidence="7" type="ORF">REIFOR_01355</name>
</gene>
<dbReference type="GO" id="GO:0004617">
    <property type="term" value="F:phosphoglycerate dehydrogenase activity"/>
    <property type="evidence" value="ECO:0007669"/>
    <property type="project" value="UniProtKB-EC"/>
</dbReference>
<dbReference type="KEGG" id="rfo:REIFOR_01355"/>
<dbReference type="PANTHER" id="PTHR43761">
    <property type="entry name" value="D-ISOMER SPECIFIC 2-HYDROXYACID DEHYDROGENASE FAMILY PROTEIN (AFU_ORTHOLOGUE AFUA_1G13630)"/>
    <property type="match status" value="1"/>
</dbReference>
<dbReference type="InterPro" id="IPR006139">
    <property type="entry name" value="D-isomer_2_OHA_DH_cat_dom"/>
</dbReference>
<dbReference type="CDD" id="cd12162">
    <property type="entry name" value="2-Hacid_dh_4"/>
    <property type="match status" value="1"/>
</dbReference>
<protein>
    <submittedName>
        <fullName evidence="7">Glycerate dehydrogenase</fullName>
        <ecNumber evidence="7">1.1.1.95</ecNumber>
    </submittedName>
</protein>
<sequence length="323" mass="34467">MKAVFLDRGSFPPEIAMAQPVGVSDWQLYHNTRADQVLERCRDADIVVTNKVCLDQAILAALPELKFIAVAATGTNNIDLDACRAGNVRVVNATGYGTASVAEHALLLMLALSRKLPAYMAANQQQQWARSDFFCDLVAPMRTLDGKVLTLVGAGTLGNAVADRARAFGMQVVLAERPHAETIRPGYCAFEAALAQGDFVSLHCPLTDQTHELINSTTLALMKPMAILINTGRGALVNEADLLAALSTGQLAGAGLDVAATEPPAADQLIWQLAARDNVLLTPHIAWAADEAMNNLITQINDKIGQYIAHHHNPGEHAAPVGL</sequence>
<keyword evidence="2 4" id="KW-0560">Oxidoreductase</keyword>
<evidence type="ECO:0000256" key="4">
    <source>
        <dbReference type="RuleBase" id="RU003719"/>
    </source>
</evidence>
<evidence type="ECO:0000259" key="6">
    <source>
        <dbReference type="Pfam" id="PF02826"/>
    </source>
</evidence>
<dbReference type="Proteomes" id="UP000229757">
    <property type="component" value="Chromosome"/>
</dbReference>
<organism evidence="7 8">
    <name type="scientific">Reinekea forsetii</name>
    <dbReference type="NCBI Taxonomy" id="1336806"/>
    <lineage>
        <taxon>Bacteria</taxon>
        <taxon>Pseudomonadati</taxon>
        <taxon>Pseudomonadota</taxon>
        <taxon>Gammaproteobacteria</taxon>
        <taxon>Oceanospirillales</taxon>
        <taxon>Saccharospirillaceae</taxon>
        <taxon>Reinekea</taxon>
    </lineage>
</organism>
<evidence type="ECO:0000259" key="5">
    <source>
        <dbReference type="Pfam" id="PF00389"/>
    </source>
</evidence>
<evidence type="ECO:0000256" key="2">
    <source>
        <dbReference type="ARBA" id="ARBA00023002"/>
    </source>
</evidence>
<name>A0A2K8KRM0_9GAMM</name>
<evidence type="ECO:0000256" key="1">
    <source>
        <dbReference type="ARBA" id="ARBA00005854"/>
    </source>
</evidence>
<proteinExistence type="inferred from homology"/>
<evidence type="ECO:0000313" key="8">
    <source>
        <dbReference type="Proteomes" id="UP000229757"/>
    </source>
</evidence>
<dbReference type="SUPFAM" id="SSF51735">
    <property type="entry name" value="NAD(P)-binding Rossmann-fold domains"/>
    <property type="match status" value="1"/>
</dbReference>
<dbReference type="AlphaFoldDB" id="A0A2K8KRM0"/>
<dbReference type="EC" id="1.1.1.95" evidence="7"/>
<comment type="similarity">
    <text evidence="1 4">Belongs to the D-isomer specific 2-hydroxyacid dehydrogenase family.</text>
</comment>
<feature type="domain" description="D-isomer specific 2-hydroxyacid dehydrogenase catalytic" evidence="5">
    <location>
        <begin position="23"/>
        <end position="311"/>
    </location>
</feature>
<reference evidence="7 8" key="1">
    <citation type="journal article" date="2017" name="Environ. Microbiol.">
        <title>Genomic and physiological analyses of 'Reinekea forsetii' reveal a versatile opportunistic lifestyle during spring algae blooms.</title>
        <authorList>
            <person name="Avci B."/>
            <person name="Hahnke R.L."/>
            <person name="Chafee M."/>
            <person name="Fischer T."/>
            <person name="Gruber-Vodicka H."/>
            <person name="Tegetmeyer H.E."/>
            <person name="Harder J."/>
            <person name="Fuchs B.M."/>
            <person name="Amann R.I."/>
            <person name="Teeling H."/>
        </authorList>
    </citation>
    <scope>NUCLEOTIDE SEQUENCE [LARGE SCALE GENOMIC DNA]</scope>
    <source>
        <strain evidence="7 8">Hel1_31_D35</strain>
    </source>
</reference>
<dbReference type="SUPFAM" id="SSF52283">
    <property type="entry name" value="Formate/glycerate dehydrogenase catalytic domain-like"/>
    <property type="match status" value="1"/>
</dbReference>
<dbReference type="Pfam" id="PF02826">
    <property type="entry name" value="2-Hacid_dh_C"/>
    <property type="match status" value="1"/>
</dbReference>
<evidence type="ECO:0000313" key="7">
    <source>
        <dbReference type="EMBL" id="ATX76501.1"/>
    </source>
</evidence>
<dbReference type="InterPro" id="IPR006140">
    <property type="entry name" value="D-isomer_DH_NAD-bd"/>
</dbReference>
<feature type="domain" description="D-isomer specific 2-hydroxyacid dehydrogenase NAD-binding" evidence="6">
    <location>
        <begin position="107"/>
        <end position="286"/>
    </location>
</feature>
<accession>A0A2K8KRM0</accession>
<dbReference type="EMBL" id="CP011797">
    <property type="protein sequence ID" value="ATX76501.1"/>
    <property type="molecule type" value="Genomic_DNA"/>
</dbReference>
<dbReference type="InterPro" id="IPR036291">
    <property type="entry name" value="NAD(P)-bd_dom_sf"/>
</dbReference>
<evidence type="ECO:0000256" key="3">
    <source>
        <dbReference type="ARBA" id="ARBA00023027"/>
    </source>
</evidence>
<dbReference type="InterPro" id="IPR050418">
    <property type="entry name" value="D-iso_2-hydroxyacid_DH_PdxB"/>
</dbReference>